<reference evidence="1" key="1">
    <citation type="submission" date="2017-04" db="EMBL/GenBank/DDBJ databases">
        <title>Complete Genome Sequences of Twelve Strains of a Stable Defined Moderately Diverse Mouse Microbiota 2 (sDMDMm2).</title>
        <authorList>
            <person name="Uchimura Y."/>
            <person name="Wyss M."/>
            <person name="Brugiroux S."/>
            <person name="Limenitakis J.P."/>
            <person name="Stecher B."/>
            <person name="McCoy K.D."/>
            <person name="Macpherson A.J."/>
        </authorList>
    </citation>
    <scope>NUCLEOTIDE SEQUENCE</scope>
    <source>
        <strain evidence="1">YL58</strain>
    </source>
</reference>
<protein>
    <submittedName>
        <fullName evidence="1">Uncharacterized protein</fullName>
    </submittedName>
</protein>
<sequence length="125" mass="15131">MQDLREFTPEQIIARAKFYERKMRWLQADARQFIAGERNDEKEILSRYHALRKEIFQESKYLESYKGEIYYISEVHDAYQNGMDDCRRNGFSHVTEKKVSNRIVSILEEAIYRLTKELDYMGVYK</sequence>
<evidence type="ECO:0000313" key="1">
    <source>
        <dbReference type="EMBL" id="ANU74426.1"/>
    </source>
</evidence>
<evidence type="ECO:0000313" key="2">
    <source>
        <dbReference type="Proteomes" id="UP000092574"/>
    </source>
</evidence>
<organism evidence="1 2">
    <name type="scientific">Blautia pseudococcoides</name>
    <dbReference type="NCBI Taxonomy" id="1796616"/>
    <lineage>
        <taxon>Bacteria</taxon>
        <taxon>Bacillati</taxon>
        <taxon>Bacillota</taxon>
        <taxon>Clostridia</taxon>
        <taxon>Lachnospirales</taxon>
        <taxon>Lachnospiraceae</taxon>
        <taxon>Blautia</taxon>
    </lineage>
</organism>
<accession>A0A1C7I489</accession>
<dbReference type="AlphaFoldDB" id="A0A1C7I489"/>
<proteinExistence type="predicted"/>
<dbReference type="STRING" id="1796616.A4V09_00720"/>
<dbReference type="OrthoDB" id="395856at2"/>
<keyword evidence="2" id="KW-1185">Reference proteome</keyword>
<dbReference type="KEGG" id="byl:A4V09_00720"/>
<dbReference type="RefSeq" id="WP_065540660.1">
    <property type="nucleotide sequence ID" value="NZ_CP015405.2"/>
</dbReference>
<dbReference type="EMBL" id="CP015405">
    <property type="protein sequence ID" value="ANU74426.1"/>
    <property type="molecule type" value="Genomic_DNA"/>
</dbReference>
<dbReference type="Proteomes" id="UP000092574">
    <property type="component" value="Chromosome"/>
</dbReference>
<gene>
    <name evidence="1" type="ORF">A4V09_00720</name>
</gene>
<name>A0A1C7I489_9FIRM</name>